<dbReference type="Proteomes" id="UP001221411">
    <property type="component" value="Unassembled WGS sequence"/>
</dbReference>
<feature type="region of interest" description="Disordered" evidence="1">
    <location>
        <begin position="1"/>
        <end position="21"/>
    </location>
</feature>
<name>A0ABT5F203_9BACT</name>
<keyword evidence="3" id="KW-1185">Reference proteome</keyword>
<sequence length="40" mass="4146">MPDAWEAGTSVNEVTASATDPLSMEPALEERCAVAVEPLG</sequence>
<protein>
    <submittedName>
        <fullName evidence="2">Uncharacterized protein</fullName>
    </submittedName>
</protein>
<proteinExistence type="predicted"/>
<evidence type="ECO:0000313" key="2">
    <source>
        <dbReference type="EMBL" id="MDC0748123.1"/>
    </source>
</evidence>
<dbReference type="RefSeq" id="WP_271926917.1">
    <property type="nucleotide sequence ID" value="NZ_JAQNDO010000001.1"/>
</dbReference>
<organism evidence="2 3">
    <name type="scientific">Polyangium mundeleinium</name>
    <dbReference type="NCBI Taxonomy" id="2995306"/>
    <lineage>
        <taxon>Bacteria</taxon>
        <taxon>Pseudomonadati</taxon>
        <taxon>Myxococcota</taxon>
        <taxon>Polyangia</taxon>
        <taxon>Polyangiales</taxon>
        <taxon>Polyangiaceae</taxon>
        <taxon>Polyangium</taxon>
    </lineage>
</organism>
<gene>
    <name evidence="2" type="ORF">POL67_42740</name>
</gene>
<dbReference type="EMBL" id="JAQNDO010000001">
    <property type="protein sequence ID" value="MDC0748123.1"/>
    <property type="molecule type" value="Genomic_DNA"/>
</dbReference>
<comment type="caution">
    <text evidence="2">The sequence shown here is derived from an EMBL/GenBank/DDBJ whole genome shotgun (WGS) entry which is preliminary data.</text>
</comment>
<evidence type="ECO:0000313" key="3">
    <source>
        <dbReference type="Proteomes" id="UP001221411"/>
    </source>
</evidence>
<evidence type="ECO:0000256" key="1">
    <source>
        <dbReference type="SAM" id="MobiDB-lite"/>
    </source>
</evidence>
<accession>A0ABT5F203</accession>
<feature type="compositionally biased region" description="Polar residues" evidence="1">
    <location>
        <begin position="9"/>
        <end position="20"/>
    </location>
</feature>
<reference evidence="2 3" key="1">
    <citation type="submission" date="2022-11" db="EMBL/GenBank/DDBJ databases">
        <title>Minimal conservation of predation-associated metabolite biosynthetic gene clusters underscores biosynthetic potential of Myxococcota including descriptions for ten novel species: Archangium lansinium sp. nov., Myxococcus landrumus sp. nov., Nannocystis bai.</title>
        <authorList>
            <person name="Ahearne A."/>
            <person name="Stevens C."/>
            <person name="Dowd S."/>
        </authorList>
    </citation>
    <scope>NUCLEOTIDE SEQUENCE [LARGE SCALE GENOMIC DNA]</scope>
    <source>
        <strain evidence="2 3">RJM3</strain>
    </source>
</reference>